<proteinExistence type="predicted"/>
<evidence type="ECO:0000313" key="1">
    <source>
        <dbReference type="Proteomes" id="UP000887565"/>
    </source>
</evidence>
<organism evidence="1 2">
    <name type="scientific">Romanomermis culicivorax</name>
    <name type="common">Nematode worm</name>
    <dbReference type="NCBI Taxonomy" id="13658"/>
    <lineage>
        <taxon>Eukaryota</taxon>
        <taxon>Metazoa</taxon>
        <taxon>Ecdysozoa</taxon>
        <taxon>Nematoda</taxon>
        <taxon>Enoplea</taxon>
        <taxon>Dorylaimia</taxon>
        <taxon>Mermithida</taxon>
        <taxon>Mermithoidea</taxon>
        <taxon>Mermithidae</taxon>
        <taxon>Romanomermis</taxon>
    </lineage>
</organism>
<keyword evidence="1" id="KW-1185">Reference proteome</keyword>
<dbReference type="Proteomes" id="UP000887565">
    <property type="component" value="Unplaced"/>
</dbReference>
<accession>A0A915JX18</accession>
<protein>
    <submittedName>
        <fullName evidence="2">Uncharacterized protein</fullName>
    </submittedName>
</protein>
<dbReference type="WBParaSite" id="nRc.2.0.1.t30569-RA">
    <property type="protein sequence ID" value="nRc.2.0.1.t30569-RA"/>
    <property type="gene ID" value="nRc.2.0.1.g30569"/>
</dbReference>
<dbReference type="AlphaFoldDB" id="A0A915JX18"/>
<name>A0A915JX18_ROMCU</name>
<reference evidence="2" key="1">
    <citation type="submission" date="2022-11" db="UniProtKB">
        <authorList>
            <consortium name="WormBaseParasite"/>
        </authorList>
    </citation>
    <scope>IDENTIFICATION</scope>
</reference>
<evidence type="ECO:0000313" key="2">
    <source>
        <dbReference type="WBParaSite" id="nRc.2.0.1.t30569-RA"/>
    </source>
</evidence>
<sequence>MATIIRFLSATGSETVGYIETVVASVCIFGFEAYAHPILCINFEPGAQITRVESEKRYPVPTGKFGLLLIFKKAK</sequence>